<feature type="region of interest" description="Disordered" evidence="1">
    <location>
        <begin position="31"/>
        <end position="50"/>
    </location>
</feature>
<evidence type="ECO:0000313" key="3">
    <source>
        <dbReference type="RefSeq" id="XP_017880400.1"/>
    </source>
</evidence>
<organism evidence="2 3">
    <name type="scientific">Ceratina calcarata</name>
    <dbReference type="NCBI Taxonomy" id="156304"/>
    <lineage>
        <taxon>Eukaryota</taxon>
        <taxon>Metazoa</taxon>
        <taxon>Ecdysozoa</taxon>
        <taxon>Arthropoda</taxon>
        <taxon>Hexapoda</taxon>
        <taxon>Insecta</taxon>
        <taxon>Pterygota</taxon>
        <taxon>Neoptera</taxon>
        <taxon>Endopterygota</taxon>
        <taxon>Hymenoptera</taxon>
        <taxon>Apocrita</taxon>
        <taxon>Aculeata</taxon>
        <taxon>Apoidea</taxon>
        <taxon>Anthophila</taxon>
        <taxon>Apidae</taxon>
        <taxon>Ceratina</taxon>
        <taxon>Zadontomerus</taxon>
    </lineage>
</organism>
<proteinExistence type="predicted"/>
<evidence type="ECO:0000256" key="1">
    <source>
        <dbReference type="SAM" id="MobiDB-lite"/>
    </source>
</evidence>
<feature type="compositionally biased region" description="Low complexity" evidence="1">
    <location>
        <begin position="31"/>
        <end position="42"/>
    </location>
</feature>
<reference evidence="3 4" key="1">
    <citation type="submission" date="2025-04" db="UniProtKB">
        <authorList>
            <consortium name="RefSeq"/>
        </authorList>
    </citation>
    <scope>IDENTIFICATION</scope>
    <source>
        <tissue evidence="3 4">Whole body</tissue>
    </source>
</reference>
<sequence length="201" mass="22124">MKDLKTEILTHVRNSTSNSNTFSAIQQIPAAHTSSSAPSTIPNSPLPNPNNEMWVKAVGRKSKKKAIPANNDMNTYNHNTNVYNIPTVPTPTLTSRNTKPSVPIRKPRNVEVLYITENKNSNTKISQVLTKAKENINIQELGICAINPRASLNGGLILEFPKSNEKEVAPILMEKIKSLFPPGEIAVSCPKKYKEALSVQI</sequence>
<name>A0AAJ7IYK0_9HYME</name>
<dbReference type="RefSeq" id="XP_017880400.1">
    <property type="nucleotide sequence ID" value="XM_018024911.2"/>
</dbReference>
<dbReference type="GeneID" id="108631984"/>
<dbReference type="Proteomes" id="UP000694925">
    <property type="component" value="Unplaced"/>
</dbReference>
<keyword evidence="2" id="KW-1185">Reference proteome</keyword>
<evidence type="ECO:0000313" key="4">
    <source>
        <dbReference type="RefSeq" id="XP_017891748.1"/>
    </source>
</evidence>
<dbReference type="RefSeq" id="XP_017891748.1">
    <property type="nucleotide sequence ID" value="XM_018036259.2"/>
</dbReference>
<protein>
    <submittedName>
        <fullName evidence="3">Uncharacterized protein LOC108625143</fullName>
    </submittedName>
    <submittedName>
        <fullName evidence="4">Uncharacterized protein LOC108631984</fullName>
    </submittedName>
</protein>
<evidence type="ECO:0000313" key="2">
    <source>
        <dbReference type="Proteomes" id="UP000694925"/>
    </source>
</evidence>
<gene>
    <name evidence="3" type="primary">LOC108625143</name>
    <name evidence="4" type="synonym">LOC108631984</name>
</gene>
<dbReference type="KEGG" id="ccal:108625143"/>
<dbReference type="KEGG" id="ccal:108631984"/>
<dbReference type="AlphaFoldDB" id="A0AAJ7IYK0"/>
<accession>A0AAJ7IYK0</accession>
<dbReference type="GeneID" id="108625143"/>